<evidence type="ECO:0000313" key="2">
    <source>
        <dbReference type="EMBL" id="SMD27032.1"/>
    </source>
</evidence>
<feature type="domain" description="AAA+ ATPase" evidence="1">
    <location>
        <begin position="364"/>
        <end position="505"/>
    </location>
</feature>
<dbReference type="GO" id="GO:0005524">
    <property type="term" value="F:ATP binding"/>
    <property type="evidence" value="ECO:0007669"/>
    <property type="project" value="InterPro"/>
</dbReference>
<gene>
    <name evidence="2" type="ORF">SAMN05661093_10628</name>
</gene>
<name>A0A1Y5YCF9_KIBAR</name>
<evidence type="ECO:0000313" key="3">
    <source>
        <dbReference type="Proteomes" id="UP000192674"/>
    </source>
</evidence>
<dbReference type="InterPro" id="IPR003959">
    <property type="entry name" value="ATPase_AAA_core"/>
</dbReference>
<dbReference type="InterPro" id="IPR054567">
    <property type="entry name" value="NNH7"/>
</dbReference>
<dbReference type="Gene3D" id="3.40.50.300">
    <property type="entry name" value="P-loop containing nucleotide triphosphate hydrolases"/>
    <property type="match status" value="1"/>
</dbReference>
<dbReference type="InterPro" id="IPR027417">
    <property type="entry name" value="P-loop_NTPase"/>
</dbReference>
<dbReference type="InterPro" id="IPR003593">
    <property type="entry name" value="AAA+_ATPase"/>
</dbReference>
<dbReference type="SUPFAM" id="SSF52540">
    <property type="entry name" value="P-loop containing nucleoside triphosphate hydrolases"/>
    <property type="match status" value="1"/>
</dbReference>
<reference evidence="2 3" key="1">
    <citation type="submission" date="2017-04" db="EMBL/GenBank/DDBJ databases">
        <authorList>
            <person name="Afonso C.L."/>
            <person name="Miller P.J."/>
            <person name="Scott M.A."/>
            <person name="Spackman E."/>
            <person name="Goraichik I."/>
            <person name="Dimitrov K.M."/>
            <person name="Suarez D.L."/>
            <person name="Swayne D.E."/>
        </authorList>
    </citation>
    <scope>NUCLEOTIDE SEQUENCE [LARGE SCALE GENOMIC DNA]</scope>
    <source>
        <strain evidence="2 3">DSM 43828</strain>
    </source>
</reference>
<dbReference type="GO" id="GO:0016887">
    <property type="term" value="F:ATP hydrolysis activity"/>
    <property type="evidence" value="ECO:0007669"/>
    <property type="project" value="InterPro"/>
</dbReference>
<evidence type="ECO:0000259" key="1">
    <source>
        <dbReference type="SMART" id="SM00382"/>
    </source>
</evidence>
<keyword evidence="3" id="KW-1185">Reference proteome</keyword>
<sequence length="1055" mass="118012">MRKNPALTYRGALRLLGKSDSKLVNALDTLLGGLILASPLSPVATLFQMVDQKNEAISLLRKLVSGVAQRIYPTKGYERYELITAAHTVIVTAAFFDAYRETTRRSAYARANLSEREKLSIVTDTPPADAEEAIALLVSYQLPMPPMGEGLYQSQVLRGYYQNLLRSVDRVVRGLDTGQSGRMGRVVKRRDTGRSDKTHEEEMNSVRDEVVARAETRYQSYFIELANDVPEFFVWVTVAGLRGIQGVHQELRMALAEEKNSLGRIEEILTRLSVAWGRKPDTYRHILVRANRSVLTETVMPNEALDQFTDMAFPAVERVYQSPRFRVADAAKSSPADENWWALQPMRSKLDLFFASFLTSLKSVSAPLLLLGHPGAGKSLLTKVLAARLPESGYIAIRVPLRRVDADAPVIEQIQQALDLATNRRVHWADLVDEGDTTRVVFLDGLDELLQASSRGRASYLQDVAEFQLREAEQERPIAFVVTSRTVVADQVRIPADATLMKLEEFSDEQIADWLGVWSACNQDNIAAGVMGEVSLDVVMKHRGLACQPLLLMMLAVYAADPSAPPLDAKMSNAVFYARILDDFVRREVAKRDSTVDVSDLIEDQLWRLGIAAFAMFNRDRQDVSDHLLGSDILALTGETPSVRPDRVGHETISRFFFVYTAEADAHREEAHRAYEFLHATFGEYLVAHYSVKVLLEVAGSGRKTRRGGREYDDDLLFALLCNQSLTTRQSIADFIGEIFARMTEQEQTSCVRTLDVLLDSFRNRSDSSTYEGYQPLPVDDVRKLAAYSANLVLLRTLLAPGFDPPDWWVATVSLWRAGLGTGWETQCRALARVDGRIVLRKDVLQPGTLEIAFHQMCGDVKSAALYQWGWTVADKGQVTSTNEAYSDLVAFLVEVVLNPGSDVREEMPSAMWMLEDELSPMDMDRLFRLIGLYVAKRAPGLTSGTIKEWIRLALDCRQPGVDLSVLAAAIAVHPELLLDLPELMVPEQYNMVALLIFFAAQVSTHQPGNDALRALRDAVAARHSHVDFNNQRVLLILLRRMLHISWTPPDTTNP</sequence>
<dbReference type="EMBL" id="FWXV01000019">
    <property type="protein sequence ID" value="SMD27032.1"/>
    <property type="molecule type" value="Genomic_DNA"/>
</dbReference>
<dbReference type="SMART" id="SM00382">
    <property type="entry name" value="AAA"/>
    <property type="match status" value="1"/>
</dbReference>
<dbReference type="Pfam" id="PF00004">
    <property type="entry name" value="AAA"/>
    <property type="match status" value="1"/>
</dbReference>
<dbReference type="Pfam" id="PF22738">
    <property type="entry name" value="NNH7"/>
    <property type="match status" value="1"/>
</dbReference>
<dbReference type="RefSeq" id="WP_084434640.1">
    <property type="nucleotide sequence ID" value="NZ_FWXV01000019.1"/>
</dbReference>
<dbReference type="Proteomes" id="UP000192674">
    <property type="component" value="Unassembled WGS sequence"/>
</dbReference>
<organism evidence="2 3">
    <name type="scientific">Kibdelosporangium aridum</name>
    <dbReference type="NCBI Taxonomy" id="2030"/>
    <lineage>
        <taxon>Bacteria</taxon>
        <taxon>Bacillati</taxon>
        <taxon>Actinomycetota</taxon>
        <taxon>Actinomycetes</taxon>
        <taxon>Pseudonocardiales</taxon>
        <taxon>Pseudonocardiaceae</taxon>
        <taxon>Kibdelosporangium</taxon>
    </lineage>
</organism>
<proteinExistence type="predicted"/>
<dbReference type="AlphaFoldDB" id="A0A1Y5YCF9"/>
<dbReference type="OrthoDB" id="419933at2"/>
<accession>A0A1Y5YCF9</accession>
<protein>
    <recommendedName>
        <fullName evidence="1">AAA+ ATPase domain-containing protein</fullName>
    </recommendedName>
</protein>